<dbReference type="Proteomes" id="UP000024635">
    <property type="component" value="Unassembled WGS sequence"/>
</dbReference>
<dbReference type="EMBL" id="JARK01001418">
    <property type="protein sequence ID" value="EYC05358.1"/>
    <property type="molecule type" value="Genomic_DNA"/>
</dbReference>
<organism evidence="1 2">
    <name type="scientific">Ancylostoma ceylanicum</name>
    <dbReference type="NCBI Taxonomy" id="53326"/>
    <lineage>
        <taxon>Eukaryota</taxon>
        <taxon>Metazoa</taxon>
        <taxon>Ecdysozoa</taxon>
        <taxon>Nematoda</taxon>
        <taxon>Chromadorea</taxon>
        <taxon>Rhabditida</taxon>
        <taxon>Rhabditina</taxon>
        <taxon>Rhabditomorpha</taxon>
        <taxon>Strongyloidea</taxon>
        <taxon>Ancylostomatidae</taxon>
        <taxon>Ancylostomatinae</taxon>
        <taxon>Ancylostoma</taxon>
    </lineage>
</organism>
<keyword evidence="2" id="KW-1185">Reference proteome</keyword>
<reference evidence="2" key="1">
    <citation type="journal article" date="2015" name="Nat. Genet.">
        <title>The genome and transcriptome of the zoonotic hookworm Ancylostoma ceylanicum identify infection-specific gene families.</title>
        <authorList>
            <person name="Schwarz E.M."/>
            <person name="Hu Y."/>
            <person name="Antoshechkin I."/>
            <person name="Miller M.M."/>
            <person name="Sternberg P.W."/>
            <person name="Aroian R.V."/>
        </authorList>
    </citation>
    <scope>NUCLEOTIDE SEQUENCE</scope>
    <source>
        <strain evidence="2">HY135</strain>
    </source>
</reference>
<sequence>MISKIPMWHTSDEVQYGVVVHLVASFQYRRSQADDRVVLLVVSMDFSDICSHIRENAPTGSQLLDWIILRRVRLQFEPAQQRDHLGTFQAHCQNQLIEELAMTALQATTLIPPAVARVIEENLPIGDEKATENTQHDAHRNVRGQFE</sequence>
<proteinExistence type="predicted"/>
<dbReference type="AlphaFoldDB" id="A0A016TSH4"/>
<name>A0A016TSH4_9BILA</name>
<accession>A0A016TSH4</accession>
<evidence type="ECO:0000313" key="1">
    <source>
        <dbReference type="EMBL" id="EYC05358.1"/>
    </source>
</evidence>
<gene>
    <name evidence="1" type="primary">Acey_s0082.g1537</name>
    <name evidence="1" type="ORF">Y032_0082g1537</name>
</gene>
<protein>
    <submittedName>
        <fullName evidence="1">Uncharacterized protein</fullName>
    </submittedName>
</protein>
<comment type="caution">
    <text evidence="1">The sequence shown here is derived from an EMBL/GenBank/DDBJ whole genome shotgun (WGS) entry which is preliminary data.</text>
</comment>
<evidence type="ECO:0000313" key="2">
    <source>
        <dbReference type="Proteomes" id="UP000024635"/>
    </source>
</evidence>